<keyword evidence="1" id="KW-0812">Transmembrane</keyword>
<dbReference type="OrthoDB" id="2110422at2759"/>
<dbReference type="Proteomes" id="UP000824596">
    <property type="component" value="Unassembled WGS sequence"/>
</dbReference>
<feature type="transmembrane region" description="Helical" evidence="1">
    <location>
        <begin position="12"/>
        <end position="31"/>
    </location>
</feature>
<evidence type="ECO:0000259" key="2">
    <source>
        <dbReference type="Pfam" id="PF24853"/>
    </source>
</evidence>
<dbReference type="PANTHER" id="PTHR40629">
    <property type="entry name" value="PRO41 PROTEIN"/>
    <property type="match status" value="1"/>
</dbReference>
<keyword evidence="4" id="KW-1185">Reference proteome</keyword>
<organism evidence="3 4">
    <name type="scientific">Hirsutella rhossiliensis</name>
    <dbReference type="NCBI Taxonomy" id="111463"/>
    <lineage>
        <taxon>Eukaryota</taxon>
        <taxon>Fungi</taxon>
        <taxon>Dikarya</taxon>
        <taxon>Ascomycota</taxon>
        <taxon>Pezizomycotina</taxon>
        <taxon>Sordariomycetes</taxon>
        <taxon>Hypocreomycetidae</taxon>
        <taxon>Hypocreales</taxon>
        <taxon>Ophiocordycipitaceae</taxon>
        <taxon>Hirsutella</taxon>
    </lineage>
</organism>
<gene>
    <name evidence="3" type="ORF">HRG_11488</name>
</gene>
<feature type="transmembrane region" description="Helical" evidence="1">
    <location>
        <begin position="83"/>
        <end position="101"/>
    </location>
</feature>
<reference evidence="3" key="1">
    <citation type="submission" date="2021-09" db="EMBL/GenBank/DDBJ databases">
        <title>A high-quality genome of the endoparasitic fungus Hirsutella rhossiliensis with a comparison of Hirsutella genomes reveals transposable elements contributing to genome size variation.</title>
        <authorList>
            <person name="Lin R."/>
            <person name="Jiao Y."/>
            <person name="Sun X."/>
            <person name="Ling J."/>
            <person name="Xie B."/>
            <person name="Cheng X."/>
        </authorList>
    </citation>
    <scope>NUCLEOTIDE SEQUENCE</scope>
    <source>
        <strain evidence="3">HR02</strain>
    </source>
</reference>
<dbReference type="GeneID" id="68360616"/>
<feature type="domain" description="DUF7727" evidence="2">
    <location>
        <begin position="1"/>
        <end position="125"/>
    </location>
</feature>
<dbReference type="PANTHER" id="PTHR40629:SF1">
    <property type="entry name" value="PRO41 PROTEIN"/>
    <property type="match status" value="1"/>
</dbReference>
<keyword evidence="1" id="KW-0472">Membrane</keyword>
<protein>
    <submittedName>
        <fullName evidence="3">PRO41 protein</fullName>
    </submittedName>
</protein>
<dbReference type="InterPro" id="IPR056144">
    <property type="entry name" value="DUF7727"/>
</dbReference>
<feature type="transmembrane region" description="Helical" evidence="1">
    <location>
        <begin position="51"/>
        <end position="71"/>
    </location>
</feature>
<dbReference type="Pfam" id="PF24853">
    <property type="entry name" value="DUF7727"/>
    <property type="match status" value="1"/>
</dbReference>
<evidence type="ECO:0000256" key="1">
    <source>
        <dbReference type="SAM" id="Phobius"/>
    </source>
</evidence>
<proteinExistence type="predicted"/>
<evidence type="ECO:0000313" key="3">
    <source>
        <dbReference type="EMBL" id="KAH0957341.1"/>
    </source>
</evidence>
<dbReference type="RefSeq" id="XP_044714855.1">
    <property type="nucleotide sequence ID" value="XM_044869958.1"/>
</dbReference>
<dbReference type="EMBL" id="JAIZPD010000021">
    <property type="protein sequence ID" value="KAH0957341.1"/>
    <property type="molecule type" value="Genomic_DNA"/>
</dbReference>
<dbReference type="AlphaFoldDB" id="A0A9P8MNN5"/>
<evidence type="ECO:0000313" key="4">
    <source>
        <dbReference type="Proteomes" id="UP000824596"/>
    </source>
</evidence>
<name>A0A9P8MNN5_9HYPO</name>
<accession>A0A9P8MNN5</accession>
<sequence>MGKLIKNHWARLIILTAAIYQVAAAIEGFFWPKIFWDFITRNLDAAVRPVPVLQIINLLFGLGLLALEWPLGFVAGTGLHRSLEFRLAVLPLTALASVLMYQSTNSAIYYMIGMGAYFWAYSEGEMICAKPWTLPQREVRGGMGLKA</sequence>
<keyword evidence="1" id="KW-1133">Transmembrane helix</keyword>
<comment type="caution">
    <text evidence="3">The sequence shown here is derived from an EMBL/GenBank/DDBJ whole genome shotgun (WGS) entry which is preliminary data.</text>
</comment>